<dbReference type="Proteomes" id="UP000799771">
    <property type="component" value="Unassembled WGS sequence"/>
</dbReference>
<accession>A0A6A6AJA4</accession>
<dbReference type="GeneID" id="54402873"/>
<gene>
    <name evidence="1" type="ORF">P153DRAFT_192258</name>
</gene>
<dbReference type="AlphaFoldDB" id="A0A6A6AJA4"/>
<organism evidence="1 2">
    <name type="scientific">Dothidotthia symphoricarpi CBS 119687</name>
    <dbReference type="NCBI Taxonomy" id="1392245"/>
    <lineage>
        <taxon>Eukaryota</taxon>
        <taxon>Fungi</taxon>
        <taxon>Dikarya</taxon>
        <taxon>Ascomycota</taxon>
        <taxon>Pezizomycotina</taxon>
        <taxon>Dothideomycetes</taxon>
        <taxon>Pleosporomycetidae</taxon>
        <taxon>Pleosporales</taxon>
        <taxon>Dothidotthiaceae</taxon>
        <taxon>Dothidotthia</taxon>
    </lineage>
</organism>
<dbReference type="EMBL" id="ML977502">
    <property type="protein sequence ID" value="KAF2131303.1"/>
    <property type="molecule type" value="Genomic_DNA"/>
</dbReference>
<proteinExistence type="predicted"/>
<reference evidence="1" key="1">
    <citation type="journal article" date="2020" name="Stud. Mycol.">
        <title>101 Dothideomycetes genomes: a test case for predicting lifestyles and emergence of pathogens.</title>
        <authorList>
            <person name="Haridas S."/>
            <person name="Albert R."/>
            <person name="Binder M."/>
            <person name="Bloem J."/>
            <person name="Labutti K."/>
            <person name="Salamov A."/>
            <person name="Andreopoulos B."/>
            <person name="Baker S."/>
            <person name="Barry K."/>
            <person name="Bills G."/>
            <person name="Bluhm B."/>
            <person name="Cannon C."/>
            <person name="Castanera R."/>
            <person name="Culley D."/>
            <person name="Daum C."/>
            <person name="Ezra D."/>
            <person name="Gonzalez J."/>
            <person name="Henrissat B."/>
            <person name="Kuo A."/>
            <person name="Liang C."/>
            <person name="Lipzen A."/>
            <person name="Lutzoni F."/>
            <person name="Magnuson J."/>
            <person name="Mondo S."/>
            <person name="Nolan M."/>
            <person name="Ohm R."/>
            <person name="Pangilinan J."/>
            <person name="Park H.-J."/>
            <person name="Ramirez L."/>
            <person name="Alfaro M."/>
            <person name="Sun H."/>
            <person name="Tritt A."/>
            <person name="Yoshinaga Y."/>
            <person name="Zwiers L.-H."/>
            <person name="Turgeon B."/>
            <person name="Goodwin S."/>
            <person name="Spatafora J."/>
            <person name="Crous P."/>
            <person name="Grigoriev I."/>
        </authorList>
    </citation>
    <scope>NUCLEOTIDE SEQUENCE</scope>
    <source>
        <strain evidence="1">CBS 119687</strain>
    </source>
</reference>
<name>A0A6A6AJA4_9PLEO</name>
<evidence type="ECO:0000313" key="1">
    <source>
        <dbReference type="EMBL" id="KAF2131303.1"/>
    </source>
</evidence>
<protein>
    <submittedName>
        <fullName evidence="1">Uncharacterized protein</fullName>
    </submittedName>
</protein>
<evidence type="ECO:0000313" key="2">
    <source>
        <dbReference type="Proteomes" id="UP000799771"/>
    </source>
</evidence>
<sequence>MGSRTVCLLNFTFHILDYAQHSQFLFRLTYPNNPHNSYYHPRPTLHIHILPYESPPSPRPKKSFLPPPHQTHPLFKLPFHSLWQISQSIIVAALEFCKHGYKKKILKLSIDQWRNTKSYLAQWKRAGLITRRTSDRNRE</sequence>
<dbReference type="RefSeq" id="XP_033525690.1">
    <property type="nucleotide sequence ID" value="XM_033662441.1"/>
</dbReference>
<keyword evidence="2" id="KW-1185">Reference proteome</keyword>